<reference evidence="4 5" key="2">
    <citation type="submission" date="2024-05" db="EMBL/GenBank/DDBJ databases">
        <authorList>
            <person name="Chen Y."/>
            <person name="Shah S."/>
            <person name="Dougan E. K."/>
            <person name="Thang M."/>
            <person name="Chan C."/>
        </authorList>
    </citation>
    <scope>NUCLEOTIDE SEQUENCE [LARGE SCALE GENOMIC DNA]</scope>
</reference>
<protein>
    <submittedName>
        <fullName evidence="4">Uroporphyrinogen decarboxylase</fullName>
    </submittedName>
</protein>
<feature type="compositionally biased region" description="Pro residues" evidence="1">
    <location>
        <begin position="260"/>
        <end position="275"/>
    </location>
</feature>
<feature type="transmembrane region" description="Helical" evidence="2">
    <location>
        <begin position="87"/>
        <end position="110"/>
    </location>
</feature>
<comment type="caution">
    <text evidence="3">The sequence shown here is derived from an EMBL/GenBank/DDBJ whole genome shotgun (WGS) entry which is preliminary data.</text>
</comment>
<name>A0A9P1C438_9DINO</name>
<sequence length="283" mass="30912">MECQKKLLADLAIIQDPETTPGSHHTEVLSLYILAGTMLLSSIIMLTKSLGRRMLSDIFFLVFFFVGALGFGLLGFASQVYVAGENWAVILAKILITLSLASLLLNNCCVLEDLAPFRFRTVIWVSFFFQSSVSLLGVAAQLGKHLQSTMLFMTMMSVSCTFTWSVAHYLKKSNAQEHCLKAFCSFLAAAGSLTVAILEPTCGYAGHKKCYTDCFGVPGVHFLIWVVPSIGSVLFLNFLQMCCPDQAMLPPILCWKPKPPPEPEAPPAPLPPVPEPDVKDGSV</sequence>
<dbReference type="Proteomes" id="UP001152797">
    <property type="component" value="Unassembled WGS sequence"/>
</dbReference>
<organism evidence="3">
    <name type="scientific">Cladocopium goreaui</name>
    <dbReference type="NCBI Taxonomy" id="2562237"/>
    <lineage>
        <taxon>Eukaryota</taxon>
        <taxon>Sar</taxon>
        <taxon>Alveolata</taxon>
        <taxon>Dinophyceae</taxon>
        <taxon>Suessiales</taxon>
        <taxon>Symbiodiniaceae</taxon>
        <taxon>Cladocopium</taxon>
    </lineage>
</organism>
<keyword evidence="2" id="KW-0812">Transmembrane</keyword>
<feature type="transmembrane region" description="Helical" evidence="2">
    <location>
        <begin position="29"/>
        <end position="46"/>
    </location>
</feature>
<evidence type="ECO:0000256" key="2">
    <source>
        <dbReference type="SAM" id="Phobius"/>
    </source>
</evidence>
<keyword evidence="2" id="KW-1133">Transmembrane helix</keyword>
<gene>
    <name evidence="3" type="ORF">C1SCF055_LOCUS12210</name>
</gene>
<accession>A0A9P1C438</accession>
<dbReference type="OrthoDB" id="414457at2759"/>
<feature type="transmembrane region" description="Helical" evidence="2">
    <location>
        <begin position="122"/>
        <end position="143"/>
    </location>
</feature>
<dbReference type="EMBL" id="CAMXCT020000909">
    <property type="protein sequence ID" value="CAL1138064.1"/>
    <property type="molecule type" value="Genomic_DNA"/>
</dbReference>
<keyword evidence="2" id="KW-0472">Membrane</keyword>
<evidence type="ECO:0000256" key="1">
    <source>
        <dbReference type="SAM" id="MobiDB-lite"/>
    </source>
</evidence>
<dbReference type="AlphaFoldDB" id="A0A9P1C438"/>
<reference evidence="3" key="1">
    <citation type="submission" date="2022-10" db="EMBL/GenBank/DDBJ databases">
        <authorList>
            <person name="Chen Y."/>
            <person name="Dougan E. K."/>
            <person name="Chan C."/>
            <person name="Rhodes N."/>
            <person name="Thang M."/>
        </authorList>
    </citation>
    <scope>NUCLEOTIDE SEQUENCE</scope>
</reference>
<feature type="region of interest" description="Disordered" evidence="1">
    <location>
        <begin position="260"/>
        <end position="283"/>
    </location>
</feature>
<feature type="transmembrane region" description="Helical" evidence="2">
    <location>
        <begin position="218"/>
        <end position="239"/>
    </location>
</feature>
<keyword evidence="5" id="KW-1185">Reference proteome</keyword>
<evidence type="ECO:0000313" key="5">
    <source>
        <dbReference type="Proteomes" id="UP001152797"/>
    </source>
</evidence>
<dbReference type="EMBL" id="CAMXCT030000909">
    <property type="protein sequence ID" value="CAL4772001.1"/>
    <property type="molecule type" value="Genomic_DNA"/>
</dbReference>
<proteinExistence type="predicted"/>
<feature type="transmembrane region" description="Helical" evidence="2">
    <location>
        <begin position="58"/>
        <end position="81"/>
    </location>
</feature>
<dbReference type="EMBL" id="CAMXCT010000909">
    <property type="protein sequence ID" value="CAI3984689.1"/>
    <property type="molecule type" value="Genomic_DNA"/>
</dbReference>
<evidence type="ECO:0000313" key="4">
    <source>
        <dbReference type="EMBL" id="CAL4772001.1"/>
    </source>
</evidence>
<evidence type="ECO:0000313" key="3">
    <source>
        <dbReference type="EMBL" id="CAI3984689.1"/>
    </source>
</evidence>
<feature type="transmembrane region" description="Helical" evidence="2">
    <location>
        <begin position="179"/>
        <end position="198"/>
    </location>
</feature>
<feature type="transmembrane region" description="Helical" evidence="2">
    <location>
        <begin position="149"/>
        <end position="167"/>
    </location>
</feature>